<proteinExistence type="predicted"/>
<protein>
    <submittedName>
        <fullName evidence="1">Uncharacterized protein</fullName>
    </submittedName>
</protein>
<dbReference type="Proteomes" id="UP000012112">
    <property type="component" value="Unassembled WGS sequence"/>
</dbReference>
<evidence type="ECO:0000313" key="1">
    <source>
        <dbReference type="EMBL" id="EMO55761.1"/>
    </source>
</evidence>
<gene>
    <name evidence="1" type="ORF">LEP1GSC172_0494</name>
</gene>
<organism evidence="1 2">
    <name type="scientific">Leptospira noguchii</name>
    <dbReference type="NCBI Taxonomy" id="28182"/>
    <lineage>
        <taxon>Bacteria</taxon>
        <taxon>Pseudomonadati</taxon>
        <taxon>Spirochaetota</taxon>
        <taxon>Spirochaetia</taxon>
        <taxon>Leptospirales</taxon>
        <taxon>Leptospiraceae</taxon>
        <taxon>Leptospira</taxon>
    </lineage>
</organism>
<sequence>MLTGVESAVARNFFASDTPVVFCSLKGIVFPKKLWLKCF</sequence>
<evidence type="ECO:0000313" key="2">
    <source>
        <dbReference type="Proteomes" id="UP000012112"/>
    </source>
</evidence>
<dbReference type="AlphaFoldDB" id="M6VKW7"/>
<accession>M6VKW7</accession>
<dbReference type="EMBL" id="AKWD02000005">
    <property type="protein sequence ID" value="EMO55761.1"/>
    <property type="molecule type" value="Genomic_DNA"/>
</dbReference>
<name>M6VKW7_9LEPT</name>
<reference evidence="1 2" key="1">
    <citation type="submission" date="2013-01" db="EMBL/GenBank/DDBJ databases">
        <authorList>
            <person name="Harkins D.M."/>
            <person name="Durkin A.S."/>
            <person name="Brinkac L.M."/>
            <person name="Haft D.H."/>
            <person name="Selengut J.D."/>
            <person name="Sanka R."/>
            <person name="DePew J."/>
            <person name="Purushe J."/>
            <person name="Matthias M.A."/>
            <person name="Vinetz J.M."/>
            <person name="Sutton G.G."/>
            <person name="Nierman W.C."/>
            <person name="Fouts D.E."/>
        </authorList>
    </citation>
    <scope>NUCLEOTIDE SEQUENCE [LARGE SCALE GENOMIC DNA]</scope>
    <source>
        <strain evidence="1 2">HAI1536</strain>
    </source>
</reference>
<comment type="caution">
    <text evidence="1">The sequence shown here is derived from an EMBL/GenBank/DDBJ whole genome shotgun (WGS) entry which is preliminary data.</text>
</comment>